<evidence type="ECO:0000313" key="3">
    <source>
        <dbReference type="Proteomes" id="UP001597402"/>
    </source>
</evidence>
<feature type="region of interest" description="Disordered" evidence="1">
    <location>
        <begin position="194"/>
        <end position="215"/>
    </location>
</feature>
<keyword evidence="3" id="KW-1185">Reference proteome</keyword>
<evidence type="ECO:0000256" key="1">
    <source>
        <dbReference type="SAM" id="MobiDB-lite"/>
    </source>
</evidence>
<feature type="compositionally biased region" description="Pro residues" evidence="1">
    <location>
        <begin position="139"/>
        <end position="151"/>
    </location>
</feature>
<feature type="compositionally biased region" description="Low complexity" evidence="1">
    <location>
        <begin position="109"/>
        <end position="131"/>
    </location>
</feature>
<name>A0ABW4X744_9ACTN</name>
<comment type="caution">
    <text evidence="2">The sequence shown here is derived from an EMBL/GenBank/DDBJ whole genome shotgun (WGS) entry which is preliminary data.</text>
</comment>
<dbReference type="RefSeq" id="WP_376872469.1">
    <property type="nucleotide sequence ID" value="NZ_JBHUHP010000003.1"/>
</dbReference>
<reference evidence="3" key="1">
    <citation type="journal article" date="2019" name="Int. J. Syst. Evol. Microbiol.">
        <title>The Global Catalogue of Microorganisms (GCM) 10K type strain sequencing project: providing services to taxonomists for standard genome sequencing and annotation.</title>
        <authorList>
            <consortium name="The Broad Institute Genomics Platform"/>
            <consortium name="The Broad Institute Genome Sequencing Center for Infectious Disease"/>
            <person name="Wu L."/>
            <person name="Ma J."/>
        </authorList>
    </citation>
    <scope>NUCLEOTIDE SEQUENCE [LARGE SCALE GENOMIC DNA]</scope>
    <source>
        <strain evidence="3">JCM 3338</strain>
    </source>
</reference>
<dbReference type="EMBL" id="JBHUHP010000003">
    <property type="protein sequence ID" value="MFD2090894.1"/>
    <property type="molecule type" value="Genomic_DNA"/>
</dbReference>
<accession>A0ABW4X744</accession>
<proteinExistence type="predicted"/>
<protein>
    <submittedName>
        <fullName evidence="2">Uncharacterized protein</fullName>
    </submittedName>
</protein>
<evidence type="ECO:0000313" key="2">
    <source>
        <dbReference type="EMBL" id="MFD2090894.1"/>
    </source>
</evidence>
<organism evidence="2 3">
    <name type="scientific">Blastococcus deserti</name>
    <dbReference type="NCBI Taxonomy" id="2259033"/>
    <lineage>
        <taxon>Bacteria</taxon>
        <taxon>Bacillati</taxon>
        <taxon>Actinomycetota</taxon>
        <taxon>Actinomycetes</taxon>
        <taxon>Geodermatophilales</taxon>
        <taxon>Geodermatophilaceae</taxon>
        <taxon>Blastococcus</taxon>
    </lineage>
</organism>
<feature type="region of interest" description="Disordered" evidence="1">
    <location>
        <begin position="1"/>
        <end position="174"/>
    </location>
</feature>
<sequence>MTTVSTTESDVAAGRDVAPRDPAPSGCAAASSAPGTGDAAAPATATAGAPCATVSPATSEVVPADDDPGYCAPAPVAASSDSASPAASPAGGQGDVADRSTTALAHRSVTGTEPAGVAAAAPVTPAAAPVTQASDESPLAPPAPLPLPPLPSTTVGGAGCSGQGATDGSQRGGTAAAAVLGAPLQISLAVNDAGHTAPAAGSPTTTATDPATRPD</sequence>
<gene>
    <name evidence="2" type="ORF">ACFSHS_04835</name>
</gene>
<feature type="compositionally biased region" description="Low complexity" evidence="1">
    <location>
        <begin position="72"/>
        <end position="90"/>
    </location>
</feature>
<dbReference type="Proteomes" id="UP001597402">
    <property type="component" value="Unassembled WGS sequence"/>
</dbReference>
<feature type="compositionally biased region" description="Low complexity" evidence="1">
    <location>
        <begin position="23"/>
        <end position="53"/>
    </location>
</feature>